<organism evidence="1 2">
    <name type="scientific">Panacibacter microcysteis</name>
    <dbReference type="NCBI Taxonomy" id="2793269"/>
    <lineage>
        <taxon>Bacteria</taxon>
        <taxon>Pseudomonadati</taxon>
        <taxon>Bacteroidota</taxon>
        <taxon>Chitinophagia</taxon>
        <taxon>Chitinophagales</taxon>
        <taxon>Chitinophagaceae</taxon>
        <taxon>Panacibacter</taxon>
    </lineage>
</organism>
<dbReference type="SUPFAM" id="SSF52540">
    <property type="entry name" value="P-loop containing nucleoside triphosphate hydrolases"/>
    <property type="match status" value="1"/>
</dbReference>
<protein>
    <submittedName>
        <fullName evidence="1">Sulfotransferase</fullName>
    </submittedName>
</protein>
<dbReference type="Proteomes" id="UP000628448">
    <property type="component" value="Unassembled WGS sequence"/>
</dbReference>
<accession>A0A931GUL1</accession>
<dbReference type="InterPro" id="IPR027417">
    <property type="entry name" value="P-loop_NTPase"/>
</dbReference>
<sequence length="288" mass="33146">MSKPILIIGMARSGTTLVSHILGSLPGVHIEVEPHALWKSGNFKYLSDEEYDADDQVAAQIRKKFLLNLGAKRLVEKSPINSLRPYLVHKVFPEAQIIYIERNAVRCIYSNYSRSLKKDSFKLSIILKKYFLYTGSKDLQGAISERGLLKQISINDLPRFVRYTARMLYLRQVAKALPFGPKIRNFAQVVQQKGLLYYHVAVFKAAQKYKAIYENLYGENMQVFRMEDIMTDQNEIKRMLDFAGLSYTDKWLSDIQASFDNERVKESSAPKKIDAEINDLLNSFDLVK</sequence>
<dbReference type="RefSeq" id="WP_196989526.1">
    <property type="nucleotide sequence ID" value="NZ_JADWYR010000001.1"/>
</dbReference>
<dbReference type="Gene3D" id="3.40.50.300">
    <property type="entry name" value="P-loop containing nucleotide triphosphate hydrolases"/>
    <property type="match status" value="1"/>
</dbReference>
<evidence type="ECO:0000313" key="2">
    <source>
        <dbReference type="Proteomes" id="UP000628448"/>
    </source>
</evidence>
<dbReference type="AlphaFoldDB" id="A0A931GUL1"/>
<reference evidence="1" key="1">
    <citation type="submission" date="2020-11" db="EMBL/GenBank/DDBJ databases">
        <title>Bacterial whole genome sequence for Panacibacter sp. DH6.</title>
        <authorList>
            <person name="Le V."/>
            <person name="Ko S."/>
            <person name="Ahn C.-Y."/>
            <person name="Oh H.-M."/>
        </authorList>
    </citation>
    <scope>NUCLEOTIDE SEQUENCE</scope>
    <source>
        <strain evidence="1">DH6</strain>
    </source>
</reference>
<name>A0A931GUL1_9BACT</name>
<comment type="caution">
    <text evidence="1">The sequence shown here is derived from an EMBL/GenBank/DDBJ whole genome shotgun (WGS) entry which is preliminary data.</text>
</comment>
<keyword evidence="2" id="KW-1185">Reference proteome</keyword>
<dbReference type="Pfam" id="PF13469">
    <property type="entry name" value="Sulfotransfer_3"/>
    <property type="match status" value="1"/>
</dbReference>
<dbReference type="EMBL" id="JADWYR010000001">
    <property type="protein sequence ID" value="MBG9375475.1"/>
    <property type="molecule type" value="Genomic_DNA"/>
</dbReference>
<proteinExistence type="predicted"/>
<evidence type="ECO:0000313" key="1">
    <source>
        <dbReference type="EMBL" id="MBG9375475.1"/>
    </source>
</evidence>
<gene>
    <name evidence="1" type="ORF">I5907_04475</name>
</gene>